<dbReference type="EMBL" id="JACHJP010000014">
    <property type="protein sequence ID" value="MBB4920565.1"/>
    <property type="molecule type" value="Genomic_DNA"/>
</dbReference>
<sequence>MSAPIPLRARDVPKALLGFVLQRQVSGAVDVNDPVVVRVSSPWDLWWAVYRAEIPFGLLGIEPIMPDGACRTCVADALTFASADPPRHPDDLGERQCRCLRMWAIRMREGGDRLRWPGWSLTVALIKPGAPTGLIRDRLETAHDVLNVHPHLLSSADTRRMYPDAYGEDFVAAVDAYLTSGPVTVLLLRSHTPHADDEIKSRIRREFGADRLQNHLHMPDNPGEALADIVHLAGWSVLREHYGRAETDDDAATRMAFYRAALGVRDPDPDGAAAARQPG</sequence>
<keyword evidence="2" id="KW-0808">Transferase</keyword>
<accession>A0A7W7VSL7</accession>
<dbReference type="GO" id="GO:0016301">
    <property type="term" value="F:kinase activity"/>
    <property type="evidence" value="ECO:0007669"/>
    <property type="project" value="UniProtKB-KW"/>
</dbReference>
<comment type="caution">
    <text evidence="2">The sequence shown here is derived from an EMBL/GenBank/DDBJ whole genome shotgun (WGS) entry which is preliminary data.</text>
</comment>
<evidence type="ECO:0000256" key="1">
    <source>
        <dbReference type="PROSITE-ProRule" id="PRU00706"/>
    </source>
</evidence>
<comment type="similarity">
    <text evidence="1">Belongs to the NDK family.</text>
</comment>
<protein>
    <submittedName>
        <fullName evidence="2">Nucleoside diphosphate kinase</fullName>
    </submittedName>
</protein>
<evidence type="ECO:0000313" key="3">
    <source>
        <dbReference type="Proteomes" id="UP000552644"/>
    </source>
</evidence>
<name>A0A7W7VSL7_9ACTN</name>
<organism evidence="2 3">
    <name type="scientific">Streptosporangium saharense</name>
    <dbReference type="NCBI Taxonomy" id="1706840"/>
    <lineage>
        <taxon>Bacteria</taxon>
        <taxon>Bacillati</taxon>
        <taxon>Actinomycetota</taxon>
        <taxon>Actinomycetes</taxon>
        <taxon>Streptosporangiales</taxon>
        <taxon>Streptosporangiaceae</taxon>
        <taxon>Streptosporangium</taxon>
    </lineage>
</organism>
<keyword evidence="3" id="KW-1185">Reference proteome</keyword>
<dbReference type="SUPFAM" id="SSF54919">
    <property type="entry name" value="Nucleoside diphosphate kinase, NDK"/>
    <property type="match status" value="1"/>
</dbReference>
<keyword evidence="2" id="KW-0418">Kinase</keyword>
<dbReference type="Gene3D" id="3.30.70.141">
    <property type="entry name" value="Nucleoside diphosphate kinase-like domain"/>
    <property type="match status" value="1"/>
</dbReference>
<dbReference type="PROSITE" id="PS51374">
    <property type="entry name" value="NDPK_LIKE"/>
    <property type="match status" value="1"/>
</dbReference>
<gene>
    <name evidence="2" type="ORF">FHS44_007716</name>
</gene>
<dbReference type="AlphaFoldDB" id="A0A7W7VSL7"/>
<reference evidence="2 3" key="1">
    <citation type="submission" date="2020-08" db="EMBL/GenBank/DDBJ databases">
        <title>Genomic Encyclopedia of Type Strains, Phase III (KMG-III): the genomes of soil and plant-associated and newly described type strains.</title>
        <authorList>
            <person name="Whitman W."/>
        </authorList>
    </citation>
    <scope>NUCLEOTIDE SEQUENCE [LARGE SCALE GENOMIC DNA]</scope>
    <source>
        <strain evidence="2 3">CECT 8840</strain>
    </source>
</reference>
<dbReference type="RefSeq" id="WP_184725007.1">
    <property type="nucleotide sequence ID" value="NZ_JACHJP010000014.1"/>
</dbReference>
<dbReference type="InterPro" id="IPR036850">
    <property type="entry name" value="NDK-like_dom_sf"/>
</dbReference>
<proteinExistence type="inferred from homology"/>
<evidence type="ECO:0000313" key="2">
    <source>
        <dbReference type="EMBL" id="MBB4920565.1"/>
    </source>
</evidence>
<dbReference type="Proteomes" id="UP000552644">
    <property type="component" value="Unassembled WGS sequence"/>
</dbReference>
<comment type="caution">
    <text evidence="1">Lacks conserved residue(s) required for the propagation of feature annotation.</text>
</comment>